<organism evidence="1 2">
    <name type="scientific">Candidatus Scatenecus faecavium</name>
    <dbReference type="NCBI Taxonomy" id="2840915"/>
    <lineage>
        <taxon>Bacteria</taxon>
        <taxon>Candidatus Scatenecus</taxon>
    </lineage>
</organism>
<dbReference type="EMBL" id="DVJO01000147">
    <property type="protein sequence ID" value="HIS83267.1"/>
    <property type="molecule type" value="Genomic_DNA"/>
</dbReference>
<protein>
    <submittedName>
        <fullName evidence="1">C_GCAxxG_C_C family protein</fullName>
    </submittedName>
</protein>
<dbReference type="Proteomes" id="UP000824139">
    <property type="component" value="Unassembled WGS sequence"/>
</dbReference>
<proteinExistence type="predicted"/>
<evidence type="ECO:0000313" key="2">
    <source>
        <dbReference type="Proteomes" id="UP000824139"/>
    </source>
</evidence>
<gene>
    <name evidence="1" type="ORF">IAD41_06665</name>
</gene>
<comment type="caution">
    <text evidence="1">The sequence shown here is derived from an EMBL/GenBank/DDBJ whole genome shotgun (WGS) entry which is preliminary data.</text>
</comment>
<accession>A0A9D1FW58</accession>
<reference evidence="1" key="2">
    <citation type="journal article" date="2021" name="PeerJ">
        <title>Extensive microbial diversity within the chicken gut microbiome revealed by metagenomics and culture.</title>
        <authorList>
            <person name="Gilroy R."/>
            <person name="Ravi A."/>
            <person name="Getino M."/>
            <person name="Pursley I."/>
            <person name="Horton D.L."/>
            <person name="Alikhan N.F."/>
            <person name="Baker D."/>
            <person name="Gharbi K."/>
            <person name="Hall N."/>
            <person name="Watson M."/>
            <person name="Adriaenssens E.M."/>
            <person name="Foster-Nyarko E."/>
            <person name="Jarju S."/>
            <person name="Secka A."/>
            <person name="Antonio M."/>
            <person name="Oren A."/>
            <person name="Chaudhuri R.R."/>
            <person name="La Ragione R."/>
            <person name="Hildebrand F."/>
            <person name="Pallen M.J."/>
        </authorList>
    </citation>
    <scope>NUCLEOTIDE SEQUENCE</scope>
    <source>
        <strain evidence="1">CHK152-2994</strain>
    </source>
</reference>
<reference evidence="1" key="1">
    <citation type="submission" date="2020-10" db="EMBL/GenBank/DDBJ databases">
        <authorList>
            <person name="Gilroy R."/>
        </authorList>
    </citation>
    <scope>NUCLEOTIDE SEQUENCE</scope>
    <source>
        <strain evidence="1">CHK152-2994</strain>
    </source>
</reference>
<dbReference type="Pfam" id="PF09719">
    <property type="entry name" value="C_GCAxxG_C_C"/>
    <property type="match status" value="1"/>
</dbReference>
<dbReference type="NCBIfam" id="TIGR01909">
    <property type="entry name" value="C_GCAxxG_C_C"/>
    <property type="match status" value="1"/>
</dbReference>
<sequence>MKNKAVEYFNNGYSCSESIIKAAIEEGLCDKTFLSAATAFSGGMSSGCLCGTVAAAQMISGLHFGRGNAFGNEVCAREKAEFIVEEFKKRNKVTCCRILSGGLTGAARKERCSKYVADACEILEQALKVKV</sequence>
<evidence type="ECO:0000313" key="1">
    <source>
        <dbReference type="EMBL" id="HIS83267.1"/>
    </source>
</evidence>
<dbReference type="AlphaFoldDB" id="A0A9D1FW58"/>
<dbReference type="InterPro" id="IPR010181">
    <property type="entry name" value="CGCAxxGCC_motif"/>
</dbReference>
<name>A0A9D1FW58_9BACT</name>